<accession>E1YA32</accession>
<evidence type="ECO:0000313" key="2">
    <source>
        <dbReference type="EMBL" id="CBX27426.1"/>
    </source>
</evidence>
<gene>
    <name evidence="2" type="ORF">N47_H22480</name>
</gene>
<dbReference type="Gene3D" id="3.40.50.11890">
    <property type="match status" value="1"/>
</dbReference>
<comment type="similarity">
    <text evidence="1">Belongs to the FldB/FldC dehydratase alpha/beta subunit family.</text>
</comment>
<dbReference type="EMBL" id="FR695866">
    <property type="protein sequence ID" value="CBX27426.1"/>
    <property type="molecule type" value="Genomic_DNA"/>
</dbReference>
<organism evidence="2">
    <name type="scientific">uncultured Desulfobacterium sp</name>
    <dbReference type="NCBI Taxonomy" id="201089"/>
    <lineage>
        <taxon>Bacteria</taxon>
        <taxon>Pseudomonadati</taxon>
        <taxon>Thermodesulfobacteriota</taxon>
        <taxon>Desulfobacteria</taxon>
        <taxon>Desulfobacterales</taxon>
        <taxon>Desulfobacteriaceae</taxon>
        <taxon>Desulfobacterium</taxon>
        <taxon>environmental samples</taxon>
    </lineage>
</organism>
<dbReference type="PANTHER" id="PTHR30548">
    <property type="entry name" value="2-HYDROXYGLUTARYL-COA DEHYDRATASE, D-COMPONENT-RELATED"/>
    <property type="match status" value="1"/>
</dbReference>
<dbReference type="InterPro" id="IPR010327">
    <property type="entry name" value="FldB/FldC_alpha/beta"/>
</dbReference>
<protein>
    <submittedName>
        <fullName evidence="2">Uncharacterized protein</fullName>
    </submittedName>
</protein>
<sequence>MMSAVKGGRPFVTNVMSFPTEIYWAMDIAGIEYDFIAGMFSLYMGNKDEIFTAAKSIGIRPEICSAQRAPIGWFAKGWYPKPTAIVNTSLCQCDNCAQNANIMGALYDVPVFCITRPYLFWTQKGLDFMVEEIKDAIEFLEKTTGHKMNYDKLSEATRLTKKQMEISVEIHNLIKTARPCPVKSGTGFLIHSKPLEALARIFYVEPYHGFYGPYEVFGDMIINDAIQSGADGAVNFFNTNCRMCGAVSRLILEQFFLVLDNAKRKVT</sequence>
<name>E1YA32_9BACT</name>
<dbReference type="Pfam" id="PF06050">
    <property type="entry name" value="HGD-D"/>
    <property type="match status" value="1"/>
</dbReference>
<evidence type="ECO:0000256" key="1">
    <source>
        <dbReference type="ARBA" id="ARBA00005806"/>
    </source>
</evidence>
<dbReference type="AlphaFoldDB" id="E1YA32"/>
<dbReference type="PANTHER" id="PTHR30548:SF1">
    <property type="entry name" value="DEHYDRATASE SUBUNIT MJ0007-RELATED"/>
    <property type="match status" value="1"/>
</dbReference>
<reference evidence="2" key="1">
    <citation type="journal article" date="2011" name="Environ. Microbiol.">
        <title>Genomic insights into the metabolic potential of the polycyclic aromatic hydrocarbon degrading sulfate-reducing Deltaproteobacterium N47.</title>
        <authorList>
            <person name="Bergmann F."/>
            <person name="Selesi D."/>
            <person name="Weinmaier T."/>
            <person name="Tischler P."/>
            <person name="Rattei T."/>
            <person name="Meckenstock R.U."/>
        </authorList>
    </citation>
    <scope>NUCLEOTIDE SEQUENCE</scope>
</reference>
<dbReference type="Gene3D" id="1.20.1270.370">
    <property type="match status" value="1"/>
</dbReference>
<proteinExistence type="inferred from homology"/>